<evidence type="ECO:0000256" key="1">
    <source>
        <dbReference type="SAM" id="MobiDB-lite"/>
    </source>
</evidence>
<gene>
    <name evidence="2" type="ORF">PEVE_00002258</name>
</gene>
<feature type="region of interest" description="Disordered" evidence="1">
    <location>
        <begin position="91"/>
        <end position="117"/>
    </location>
</feature>
<accession>A0ABN8Q6S8</accession>
<reference evidence="2 3" key="1">
    <citation type="submission" date="2022-05" db="EMBL/GenBank/DDBJ databases">
        <authorList>
            <consortium name="Genoscope - CEA"/>
            <person name="William W."/>
        </authorList>
    </citation>
    <scope>NUCLEOTIDE SEQUENCE [LARGE SCALE GENOMIC DNA]</scope>
</reference>
<sequence>MALCNLTKVPKLCLVYFAFDKSTCIIETKKLRLKETGKLFSETAPNARDVITVKSGGKLLEAMVIATGGNEDNINKEERAFVETNLGLFNLEPVSPGKKRTNEDKHAGTSKQQKSFE</sequence>
<evidence type="ECO:0000313" key="2">
    <source>
        <dbReference type="EMBL" id="CAH3156769.1"/>
    </source>
</evidence>
<proteinExistence type="predicted"/>
<keyword evidence="3" id="KW-1185">Reference proteome</keyword>
<evidence type="ECO:0000313" key="3">
    <source>
        <dbReference type="Proteomes" id="UP001159427"/>
    </source>
</evidence>
<organism evidence="2 3">
    <name type="scientific">Porites evermanni</name>
    <dbReference type="NCBI Taxonomy" id="104178"/>
    <lineage>
        <taxon>Eukaryota</taxon>
        <taxon>Metazoa</taxon>
        <taxon>Cnidaria</taxon>
        <taxon>Anthozoa</taxon>
        <taxon>Hexacorallia</taxon>
        <taxon>Scleractinia</taxon>
        <taxon>Fungiina</taxon>
        <taxon>Poritidae</taxon>
        <taxon>Porites</taxon>
    </lineage>
</organism>
<comment type="caution">
    <text evidence="2">The sequence shown here is derived from an EMBL/GenBank/DDBJ whole genome shotgun (WGS) entry which is preliminary data.</text>
</comment>
<name>A0ABN8Q6S8_9CNID</name>
<dbReference type="Proteomes" id="UP001159427">
    <property type="component" value="Unassembled WGS sequence"/>
</dbReference>
<dbReference type="EMBL" id="CALNXI010001130">
    <property type="protein sequence ID" value="CAH3156769.1"/>
    <property type="molecule type" value="Genomic_DNA"/>
</dbReference>
<protein>
    <submittedName>
        <fullName evidence="2">Uncharacterized protein</fullName>
    </submittedName>
</protein>